<evidence type="ECO:0000313" key="6">
    <source>
        <dbReference type="Proteomes" id="UP000306402"/>
    </source>
</evidence>
<keyword evidence="1" id="KW-0805">Transcription regulation</keyword>
<dbReference type="Proteomes" id="UP000306402">
    <property type="component" value="Unassembled WGS sequence"/>
</dbReference>
<dbReference type="GO" id="GO:0003700">
    <property type="term" value="F:DNA-binding transcription factor activity"/>
    <property type="evidence" value="ECO:0007669"/>
    <property type="project" value="InterPro"/>
</dbReference>
<evidence type="ECO:0000256" key="1">
    <source>
        <dbReference type="ARBA" id="ARBA00023015"/>
    </source>
</evidence>
<dbReference type="SMART" id="SM00342">
    <property type="entry name" value="HTH_ARAC"/>
    <property type="match status" value="1"/>
</dbReference>
<dbReference type="InterPro" id="IPR009057">
    <property type="entry name" value="Homeodomain-like_sf"/>
</dbReference>
<organism evidence="5 6">
    <name type="scientific">Dyadobacter luticola</name>
    <dbReference type="NCBI Taxonomy" id="1979387"/>
    <lineage>
        <taxon>Bacteria</taxon>
        <taxon>Pseudomonadati</taxon>
        <taxon>Bacteroidota</taxon>
        <taxon>Cytophagia</taxon>
        <taxon>Cytophagales</taxon>
        <taxon>Spirosomataceae</taxon>
        <taxon>Dyadobacter</taxon>
    </lineage>
</organism>
<dbReference type="PANTHER" id="PTHR43280:SF2">
    <property type="entry name" value="HTH-TYPE TRANSCRIPTIONAL REGULATOR EXSA"/>
    <property type="match status" value="1"/>
</dbReference>
<evidence type="ECO:0000256" key="3">
    <source>
        <dbReference type="ARBA" id="ARBA00023163"/>
    </source>
</evidence>
<dbReference type="PROSITE" id="PS01124">
    <property type="entry name" value="HTH_ARAC_FAMILY_2"/>
    <property type="match status" value="1"/>
</dbReference>
<dbReference type="OrthoDB" id="956952at2"/>
<comment type="caution">
    <text evidence="5">The sequence shown here is derived from an EMBL/GenBank/DDBJ whole genome shotgun (WGS) entry which is preliminary data.</text>
</comment>
<name>A0A5R9L603_9BACT</name>
<dbReference type="GO" id="GO:0043565">
    <property type="term" value="F:sequence-specific DNA binding"/>
    <property type="evidence" value="ECO:0007669"/>
    <property type="project" value="InterPro"/>
</dbReference>
<feature type="domain" description="HTH araC/xylS-type" evidence="4">
    <location>
        <begin position="17"/>
        <end position="122"/>
    </location>
</feature>
<evidence type="ECO:0000313" key="5">
    <source>
        <dbReference type="EMBL" id="TLV03993.1"/>
    </source>
</evidence>
<dbReference type="InterPro" id="IPR018060">
    <property type="entry name" value="HTH_AraC"/>
</dbReference>
<dbReference type="Gene3D" id="1.10.10.60">
    <property type="entry name" value="Homeodomain-like"/>
    <property type="match status" value="1"/>
</dbReference>
<proteinExistence type="predicted"/>
<dbReference type="AlphaFoldDB" id="A0A5R9L603"/>
<keyword evidence="2" id="KW-0238">DNA-binding</keyword>
<dbReference type="RefSeq" id="WP_138365202.1">
    <property type="nucleotide sequence ID" value="NZ_VCEJ01000002.1"/>
</dbReference>
<reference evidence="5 6" key="1">
    <citation type="submission" date="2019-05" db="EMBL/GenBank/DDBJ databases">
        <authorList>
            <person name="Qu J.-H."/>
        </authorList>
    </citation>
    <scope>NUCLEOTIDE SEQUENCE [LARGE SCALE GENOMIC DNA]</scope>
    <source>
        <strain evidence="5 6">T17</strain>
    </source>
</reference>
<dbReference type="PANTHER" id="PTHR43280">
    <property type="entry name" value="ARAC-FAMILY TRANSCRIPTIONAL REGULATOR"/>
    <property type="match status" value="1"/>
</dbReference>
<dbReference type="SUPFAM" id="SSF46689">
    <property type="entry name" value="Homeodomain-like"/>
    <property type="match status" value="1"/>
</dbReference>
<gene>
    <name evidence="5" type="ORF">FEN17_10540</name>
</gene>
<sequence length="135" mass="15665">MNENHLNEKSRPAQIHQQYVQLIQEHLTNLVSGKVDKMFEIEDFAQALCIHPTHLTNTMKELTGMSACGIFQTEIGHLAKALLGNPEYKIQDVALILDFEPTQFTKWFRRIFEITPKEFRTAQLKNLNQDHFPNS</sequence>
<protein>
    <submittedName>
        <fullName evidence="5">Helix-turn-helix transcriptional regulator</fullName>
    </submittedName>
</protein>
<keyword evidence="3" id="KW-0804">Transcription</keyword>
<evidence type="ECO:0000256" key="2">
    <source>
        <dbReference type="ARBA" id="ARBA00023125"/>
    </source>
</evidence>
<dbReference type="Pfam" id="PF12833">
    <property type="entry name" value="HTH_18"/>
    <property type="match status" value="1"/>
</dbReference>
<dbReference type="EMBL" id="VCEJ01000002">
    <property type="protein sequence ID" value="TLV03993.1"/>
    <property type="molecule type" value="Genomic_DNA"/>
</dbReference>
<accession>A0A5R9L603</accession>
<keyword evidence="6" id="KW-1185">Reference proteome</keyword>
<evidence type="ECO:0000259" key="4">
    <source>
        <dbReference type="PROSITE" id="PS01124"/>
    </source>
</evidence>